<reference evidence="1" key="2">
    <citation type="submission" date="2017-12" db="EMBL/GenBank/DDBJ databases">
        <authorList>
            <person name="Hurst M.R.H."/>
        </authorList>
    </citation>
    <scope>NUCLEOTIDE SEQUENCE</scope>
    <source>
        <strain evidence="1">CDC 2010K-2159</strain>
        <plasmid evidence="1">pSNE1-2010K-2159</plasmid>
    </source>
</reference>
<reference evidence="1" key="1">
    <citation type="journal article" date="2016" name="Genome Announc.">
        <title>Chromosome and Plasmids of the Tick-Borne Relapsing Fever Agent Borrelia hermsii.</title>
        <authorList>
            <person name="Barbour A.G."/>
        </authorList>
    </citation>
    <scope>NUCLEOTIDE SEQUENCE</scope>
    <source>
        <strain evidence="1">CDC 2010K-2159</strain>
        <plasmid evidence="1">pSNE1-2010K-2159</plasmid>
    </source>
</reference>
<organism evidence="1">
    <name type="scientific">Salmonella enterica subsp. enterica serovar Newport str. CDC 2010K-2159</name>
    <dbReference type="NCBI Taxonomy" id="1454627"/>
    <lineage>
        <taxon>Bacteria</taxon>
        <taxon>Pseudomonadati</taxon>
        <taxon>Pseudomonadota</taxon>
        <taxon>Gammaproteobacteria</taxon>
        <taxon>Enterobacterales</taxon>
        <taxon>Enterobacteriaceae</taxon>
        <taxon>Salmonella</taxon>
    </lineage>
</organism>
<evidence type="ECO:0000313" key="1">
    <source>
        <dbReference type="EMBL" id="AUF34889.1"/>
    </source>
</evidence>
<gene>
    <name evidence="1" type="ORF">AW90_49765</name>
</gene>
<name>A0A2H4YPV6_SALNE</name>
<dbReference type="EMBL" id="CP025255">
    <property type="protein sequence ID" value="AUF34889.1"/>
    <property type="molecule type" value="Genomic_DNA"/>
</dbReference>
<proteinExistence type="predicted"/>
<geneLocation type="plasmid" evidence="1">
    <name>pSNE1-2010K-2159</name>
</geneLocation>
<dbReference type="AlphaFoldDB" id="A0A2H4YPV6"/>
<sequence>MKRFFSKNKFKEVDEKISDGDLIFGLVVVIKEIQLHIIKNNDFRYVIQADLTNDIWNYADTRFLMKRSNERVLGFFNYISTHHKYNVAALFVSNTFKNRINVFKKTSKCGLEYQLLILKRKVHFFIDQLDLFAIANKSEGFGKSVTASELRWLYRHRYMPDVQNNLMFWNNYKVISSDYVFSMPLWRAYTPNNTCK</sequence>
<accession>A0A2H4YPV6</accession>
<protein>
    <submittedName>
        <fullName evidence="1">Uncharacterized protein</fullName>
    </submittedName>
</protein>
<dbReference type="RefSeq" id="WP_168445520.1">
    <property type="nucleotide sequence ID" value="NZ_CP025255.1"/>
</dbReference>
<keyword evidence="1" id="KW-0614">Plasmid</keyword>